<keyword evidence="2 4" id="KW-1133">Transmembrane helix</keyword>
<dbReference type="AlphaFoldDB" id="A0A1M5E5W4"/>
<evidence type="ECO:0000256" key="2">
    <source>
        <dbReference type="ARBA" id="ARBA00022989"/>
    </source>
</evidence>
<feature type="transmembrane region" description="Helical" evidence="4">
    <location>
        <begin position="284"/>
        <end position="303"/>
    </location>
</feature>
<feature type="transmembrane region" description="Helical" evidence="4">
    <location>
        <begin position="342"/>
        <end position="362"/>
    </location>
</feature>
<dbReference type="PROSITE" id="PS50850">
    <property type="entry name" value="MFS"/>
    <property type="match status" value="1"/>
</dbReference>
<feature type="transmembrane region" description="Helical" evidence="4">
    <location>
        <begin position="162"/>
        <end position="183"/>
    </location>
</feature>
<feature type="transmembrane region" description="Helical" evidence="4">
    <location>
        <begin position="73"/>
        <end position="91"/>
    </location>
</feature>
<dbReference type="Gene3D" id="1.20.1250.20">
    <property type="entry name" value="MFS general substrate transporter like domains"/>
    <property type="match status" value="1"/>
</dbReference>
<dbReference type="RefSeq" id="WP_072840068.1">
    <property type="nucleotide sequence ID" value="NZ_FQVF01000011.1"/>
</dbReference>
<dbReference type="InterPro" id="IPR011701">
    <property type="entry name" value="MFS"/>
</dbReference>
<dbReference type="InterPro" id="IPR036259">
    <property type="entry name" value="MFS_trans_sf"/>
</dbReference>
<evidence type="ECO:0000256" key="1">
    <source>
        <dbReference type="ARBA" id="ARBA00022692"/>
    </source>
</evidence>
<dbReference type="CDD" id="cd17355">
    <property type="entry name" value="MFS_YcxA_like"/>
    <property type="match status" value="1"/>
</dbReference>
<dbReference type="GO" id="GO:0022857">
    <property type="term" value="F:transmembrane transporter activity"/>
    <property type="evidence" value="ECO:0007669"/>
    <property type="project" value="InterPro"/>
</dbReference>
<proteinExistence type="predicted"/>
<dbReference type="STRING" id="1122206.SAMN02745753_02544"/>
<feature type="transmembrane region" description="Helical" evidence="4">
    <location>
        <begin position="219"/>
        <end position="241"/>
    </location>
</feature>
<feature type="transmembrane region" description="Helical" evidence="4">
    <location>
        <begin position="42"/>
        <end position="61"/>
    </location>
</feature>
<feature type="domain" description="Major facilitator superfamily (MFS) profile" evidence="5">
    <location>
        <begin position="8"/>
        <end position="398"/>
    </location>
</feature>
<dbReference type="InterPro" id="IPR020846">
    <property type="entry name" value="MFS_dom"/>
</dbReference>
<keyword evidence="3 4" id="KW-0472">Membrane</keyword>
<gene>
    <name evidence="6" type="ORF">SAMN02745753_02544</name>
</gene>
<keyword evidence="1 4" id="KW-0812">Transmembrane</keyword>
<dbReference type="PANTHER" id="PTHR11360">
    <property type="entry name" value="MONOCARBOXYLATE TRANSPORTER"/>
    <property type="match status" value="1"/>
</dbReference>
<organism evidence="6 7">
    <name type="scientific">Marinomonas polaris DSM 16579</name>
    <dbReference type="NCBI Taxonomy" id="1122206"/>
    <lineage>
        <taxon>Bacteria</taxon>
        <taxon>Pseudomonadati</taxon>
        <taxon>Pseudomonadota</taxon>
        <taxon>Gammaproteobacteria</taxon>
        <taxon>Oceanospirillales</taxon>
        <taxon>Oceanospirillaceae</taxon>
        <taxon>Marinomonas</taxon>
    </lineage>
</organism>
<reference evidence="7" key="1">
    <citation type="submission" date="2016-11" db="EMBL/GenBank/DDBJ databases">
        <authorList>
            <person name="Varghese N."/>
            <person name="Submissions S."/>
        </authorList>
    </citation>
    <scope>NUCLEOTIDE SEQUENCE [LARGE SCALE GENOMIC DNA]</scope>
    <source>
        <strain evidence="7">DSM 16579</strain>
    </source>
</reference>
<name>A0A1M5E5W4_9GAMM</name>
<evidence type="ECO:0000256" key="3">
    <source>
        <dbReference type="ARBA" id="ARBA00023136"/>
    </source>
</evidence>
<feature type="transmembrane region" description="Helical" evidence="4">
    <location>
        <begin position="309"/>
        <end position="330"/>
    </location>
</feature>
<feature type="transmembrane region" description="Helical" evidence="4">
    <location>
        <begin position="374"/>
        <end position="393"/>
    </location>
</feature>
<dbReference type="OrthoDB" id="146345at2"/>
<dbReference type="EMBL" id="FQVF01000011">
    <property type="protein sequence ID" value="SHF74627.1"/>
    <property type="molecule type" value="Genomic_DNA"/>
</dbReference>
<dbReference type="InterPro" id="IPR050327">
    <property type="entry name" value="Proton-linked_MCT"/>
</dbReference>
<sequence length="406" mass="43419">MSRPVKLLSVSIGLICLLLALNFGLRSSMGFFMAPISQEFGYGREVFAFALALQNLCWGLFQPIAGAFADRYGTLKTLFIGAALYALGLYVTSGAEGVLGLNMGAGVLMGMGIAATGFGVVLPAMARMVSPEKRSFALGLGSAAGSAGQLLVIPIAQDFIASYGWSNALLLMAVCALMMVLLSSPFRQEKDGMNANASTIEVTQTMKEALREASAYSHYWLLVVGFFVCGFQLAFITVHMPAFLSDQGFLPDVAVASLALIGLFNIFGCLLSGSWAGKYSKKKLLTIIYALRALAIALFMTLPMTTTSVYVFSIVTGLLWLATVPPTSGLVAQMFGLRYMGLLYGIVFLGHQLGSFSGVWLGGYLYDKTGSYDVVWWAACIIALITALIHILIDERPVARLRAAVA</sequence>
<dbReference type="Proteomes" id="UP000184517">
    <property type="component" value="Unassembled WGS sequence"/>
</dbReference>
<protein>
    <submittedName>
        <fullName evidence="6">Predicted arabinose efflux permease, MFS family</fullName>
    </submittedName>
</protein>
<evidence type="ECO:0000259" key="5">
    <source>
        <dbReference type="PROSITE" id="PS50850"/>
    </source>
</evidence>
<evidence type="ECO:0000313" key="6">
    <source>
        <dbReference type="EMBL" id="SHF74627.1"/>
    </source>
</evidence>
<feature type="transmembrane region" description="Helical" evidence="4">
    <location>
        <begin position="103"/>
        <end position="124"/>
    </location>
</feature>
<accession>A0A1M5E5W4</accession>
<keyword evidence="7" id="KW-1185">Reference proteome</keyword>
<dbReference type="PANTHER" id="PTHR11360:SF284">
    <property type="entry name" value="EG:103B4.3 PROTEIN-RELATED"/>
    <property type="match status" value="1"/>
</dbReference>
<dbReference type="SUPFAM" id="SSF103473">
    <property type="entry name" value="MFS general substrate transporter"/>
    <property type="match status" value="1"/>
</dbReference>
<evidence type="ECO:0000256" key="4">
    <source>
        <dbReference type="SAM" id="Phobius"/>
    </source>
</evidence>
<dbReference type="Pfam" id="PF07690">
    <property type="entry name" value="MFS_1"/>
    <property type="match status" value="1"/>
</dbReference>
<feature type="transmembrane region" description="Helical" evidence="4">
    <location>
        <begin position="253"/>
        <end position="272"/>
    </location>
</feature>
<evidence type="ECO:0000313" key="7">
    <source>
        <dbReference type="Proteomes" id="UP000184517"/>
    </source>
</evidence>
<feature type="transmembrane region" description="Helical" evidence="4">
    <location>
        <begin position="136"/>
        <end position="156"/>
    </location>
</feature>